<dbReference type="EMBL" id="AMZH03017700">
    <property type="protein sequence ID" value="RRT42635.1"/>
    <property type="molecule type" value="Genomic_DNA"/>
</dbReference>
<evidence type="ECO:0000313" key="2">
    <source>
        <dbReference type="EMBL" id="RRT42635.1"/>
    </source>
</evidence>
<name>A0A426XT30_ENSVE</name>
<accession>A0A426XT30</accession>
<feature type="region of interest" description="Disordered" evidence="1">
    <location>
        <begin position="1"/>
        <end position="20"/>
    </location>
</feature>
<sequence length="79" mass="8496">MAQPPKHLVTSDLPVGPGRVNRPKYPDSWVWAVQPPSMGGSVAVSRPKTWAVAVHPSLTNGLPVEIFTNVVPSTFRIPA</sequence>
<dbReference type="AlphaFoldDB" id="A0A426XT30"/>
<protein>
    <submittedName>
        <fullName evidence="2">Uncharacterized protein</fullName>
    </submittedName>
</protein>
<gene>
    <name evidence="2" type="ORF">B296_00038403</name>
</gene>
<proteinExistence type="predicted"/>
<evidence type="ECO:0000313" key="3">
    <source>
        <dbReference type="Proteomes" id="UP000287651"/>
    </source>
</evidence>
<dbReference type="Proteomes" id="UP000287651">
    <property type="component" value="Unassembled WGS sequence"/>
</dbReference>
<comment type="caution">
    <text evidence="2">The sequence shown here is derived from an EMBL/GenBank/DDBJ whole genome shotgun (WGS) entry which is preliminary data.</text>
</comment>
<organism evidence="2 3">
    <name type="scientific">Ensete ventricosum</name>
    <name type="common">Abyssinian banana</name>
    <name type="synonym">Musa ensete</name>
    <dbReference type="NCBI Taxonomy" id="4639"/>
    <lineage>
        <taxon>Eukaryota</taxon>
        <taxon>Viridiplantae</taxon>
        <taxon>Streptophyta</taxon>
        <taxon>Embryophyta</taxon>
        <taxon>Tracheophyta</taxon>
        <taxon>Spermatophyta</taxon>
        <taxon>Magnoliopsida</taxon>
        <taxon>Liliopsida</taxon>
        <taxon>Zingiberales</taxon>
        <taxon>Musaceae</taxon>
        <taxon>Ensete</taxon>
    </lineage>
</organism>
<evidence type="ECO:0000256" key="1">
    <source>
        <dbReference type="SAM" id="MobiDB-lite"/>
    </source>
</evidence>
<reference evidence="2 3" key="1">
    <citation type="journal article" date="2014" name="Agronomy (Basel)">
        <title>A Draft Genome Sequence for Ensete ventricosum, the Drought-Tolerant Tree Against Hunger.</title>
        <authorList>
            <person name="Harrison J."/>
            <person name="Moore K.A."/>
            <person name="Paszkiewicz K."/>
            <person name="Jones T."/>
            <person name="Grant M."/>
            <person name="Ambacheew D."/>
            <person name="Muzemil S."/>
            <person name="Studholme D.J."/>
        </authorList>
    </citation>
    <scope>NUCLEOTIDE SEQUENCE [LARGE SCALE GENOMIC DNA]</scope>
</reference>